<dbReference type="Pfam" id="PF04791">
    <property type="entry name" value="LMBR1"/>
    <property type="match status" value="1"/>
</dbReference>
<evidence type="ECO:0000256" key="6">
    <source>
        <dbReference type="SAM" id="MobiDB-lite"/>
    </source>
</evidence>
<feature type="transmembrane region" description="Helical" evidence="7">
    <location>
        <begin position="142"/>
        <end position="160"/>
    </location>
</feature>
<feature type="transmembrane region" description="Helical" evidence="7">
    <location>
        <begin position="509"/>
        <end position="528"/>
    </location>
</feature>
<feature type="transmembrane region" description="Helical" evidence="7">
    <location>
        <begin position="180"/>
        <end position="203"/>
    </location>
</feature>
<evidence type="ECO:0000256" key="2">
    <source>
        <dbReference type="ARBA" id="ARBA00010487"/>
    </source>
</evidence>
<organism evidence="8 9">
    <name type="scientific">Orchesella dallaii</name>
    <dbReference type="NCBI Taxonomy" id="48710"/>
    <lineage>
        <taxon>Eukaryota</taxon>
        <taxon>Metazoa</taxon>
        <taxon>Ecdysozoa</taxon>
        <taxon>Arthropoda</taxon>
        <taxon>Hexapoda</taxon>
        <taxon>Collembola</taxon>
        <taxon>Entomobryomorpha</taxon>
        <taxon>Entomobryoidea</taxon>
        <taxon>Orchesellidae</taxon>
        <taxon>Orchesellinae</taxon>
        <taxon>Orchesella</taxon>
    </lineage>
</organism>
<feature type="transmembrane region" description="Helical" evidence="7">
    <location>
        <begin position="454"/>
        <end position="476"/>
    </location>
</feature>
<feature type="region of interest" description="Disordered" evidence="6">
    <location>
        <begin position="628"/>
        <end position="672"/>
    </location>
</feature>
<evidence type="ECO:0000256" key="3">
    <source>
        <dbReference type="ARBA" id="ARBA00022692"/>
    </source>
</evidence>
<comment type="caution">
    <text evidence="8">The sequence shown here is derived from an EMBL/GenBank/DDBJ whole genome shotgun (WGS) entry which is preliminary data.</text>
</comment>
<dbReference type="InterPro" id="IPR051584">
    <property type="entry name" value="GPCR-associated_LMBR1"/>
</dbReference>
<reference evidence="8 9" key="1">
    <citation type="submission" date="2024-08" db="EMBL/GenBank/DDBJ databases">
        <authorList>
            <person name="Cucini C."/>
            <person name="Frati F."/>
        </authorList>
    </citation>
    <scope>NUCLEOTIDE SEQUENCE [LARGE SCALE GENOMIC DNA]</scope>
</reference>
<feature type="transmembrane region" description="Helical" evidence="7">
    <location>
        <begin position="6"/>
        <end position="25"/>
    </location>
</feature>
<feature type="transmembrane region" description="Helical" evidence="7">
    <location>
        <begin position="410"/>
        <end position="433"/>
    </location>
</feature>
<feature type="transmembrane region" description="Helical" evidence="7">
    <location>
        <begin position="370"/>
        <end position="390"/>
    </location>
</feature>
<comment type="subcellular location">
    <subcellularLocation>
        <location evidence="1">Membrane</location>
        <topology evidence="1">Multi-pass membrane protein</topology>
    </subcellularLocation>
</comment>
<name>A0ABP1QNL8_9HEXA</name>
<comment type="similarity">
    <text evidence="2">Belongs to the LIMR family.</text>
</comment>
<evidence type="ECO:0000256" key="4">
    <source>
        <dbReference type="ARBA" id="ARBA00022989"/>
    </source>
</evidence>
<accession>A0ABP1QNL8</accession>
<sequence length="672" mass="76878">MSSWQLGIDLVTTFLLASYLLFKYGNWYKHHVFVTLSVLVAWYFSLLFVFVLPIDFSGTAYRQCIDWANSTLQNATTNSTSEACSVPPSYVSASVMTNLWRVVYWTSQLLTWLILPMMQSYVQAGEFTIKGKLRSALLDNAIYYGSYLFICGILLAYIAVKPDLELDWYKLKAIASSASNTWGLFLLVFMLGYGLISVPLTLYTSSSERTSLNVAYFKVAKLSSERSSAEEGIDDAIETLQLCVKSTNSLPPQLANNLQTIVSTLPIELREKMARRRVNETINEVNDKLLVKLHRNVKRALQAFNRTETQYERAISHAIYLEDVERSLNCGTRIFKHTFDAPQSQSFWKHLPNSFEWFARCVMHSYGLKFLSLLCWGLSFMIIWSEVTFFNRSPVLSFFALLLNSTRSAYPYMELICTITIAYMATCAFYTIFKIRVFNFYYLATNHQTDEYSLIFAGMLLCRLTPPLCLNMLSLFHLDSHVIDKRILETSYTQVMGHMDVITLISDGFNVYFPIGILLVSIMTWFRVGSRILNKIGFQQFLPDDEIAIELVNEGSQLVIREKRRRQRTLDNADRATRKYHSRADARAAAAESANVAVENLRNLSTGEDANDAEDSFYSRVLIEDSSSSRVRVYGTSPPHSTTSSTQQQQQHHHHYYQNPDNNPPRGLFDDV</sequence>
<keyword evidence="9" id="KW-1185">Reference proteome</keyword>
<evidence type="ECO:0000313" key="9">
    <source>
        <dbReference type="Proteomes" id="UP001642540"/>
    </source>
</evidence>
<gene>
    <name evidence="8" type="ORF">ODALV1_LOCUS13064</name>
</gene>
<feature type="compositionally biased region" description="Low complexity" evidence="6">
    <location>
        <begin position="636"/>
        <end position="650"/>
    </location>
</feature>
<evidence type="ECO:0008006" key="10">
    <source>
        <dbReference type="Google" id="ProtNLM"/>
    </source>
</evidence>
<feature type="transmembrane region" description="Helical" evidence="7">
    <location>
        <begin position="102"/>
        <end position="122"/>
    </location>
</feature>
<keyword evidence="4 7" id="KW-1133">Transmembrane helix</keyword>
<evidence type="ECO:0000256" key="7">
    <source>
        <dbReference type="SAM" id="Phobius"/>
    </source>
</evidence>
<dbReference type="Proteomes" id="UP001642540">
    <property type="component" value="Unassembled WGS sequence"/>
</dbReference>
<evidence type="ECO:0000313" key="8">
    <source>
        <dbReference type="EMBL" id="CAL8108698.1"/>
    </source>
</evidence>
<keyword evidence="5 7" id="KW-0472">Membrane</keyword>
<protein>
    <recommendedName>
        <fullName evidence="10">LMBR1 domain-containing protein 2</fullName>
    </recommendedName>
</protein>
<evidence type="ECO:0000256" key="5">
    <source>
        <dbReference type="ARBA" id="ARBA00023136"/>
    </source>
</evidence>
<keyword evidence="3 7" id="KW-0812">Transmembrane</keyword>
<dbReference type="PANTHER" id="PTHR21355">
    <property type="entry name" value="G-PROTEIN COUPLED RECEPTOR-ASSOCIATED PROTEIN LMBRD2"/>
    <property type="match status" value="1"/>
</dbReference>
<proteinExistence type="inferred from homology"/>
<dbReference type="PANTHER" id="PTHR21355:SF0">
    <property type="entry name" value="G-PROTEIN COUPLED RECEPTOR-ASSOCIATED PROTEIN LMBRD2"/>
    <property type="match status" value="1"/>
</dbReference>
<feature type="transmembrane region" description="Helical" evidence="7">
    <location>
        <begin position="32"/>
        <end position="52"/>
    </location>
</feature>
<evidence type="ECO:0000256" key="1">
    <source>
        <dbReference type="ARBA" id="ARBA00004141"/>
    </source>
</evidence>
<dbReference type="InterPro" id="IPR006876">
    <property type="entry name" value="LMBR1-like_membr_prot"/>
</dbReference>
<dbReference type="EMBL" id="CAXLJM020000040">
    <property type="protein sequence ID" value="CAL8108698.1"/>
    <property type="molecule type" value="Genomic_DNA"/>
</dbReference>